<dbReference type="Pfam" id="PF00307">
    <property type="entry name" value="CH"/>
    <property type="match status" value="1"/>
</dbReference>
<dbReference type="SMART" id="SM00364">
    <property type="entry name" value="LRR_BAC"/>
    <property type="match status" value="5"/>
</dbReference>
<feature type="domain" description="Calponin-homology (CH)" evidence="4">
    <location>
        <begin position="641"/>
        <end position="758"/>
    </location>
</feature>
<dbReference type="InterPro" id="IPR001715">
    <property type="entry name" value="CH_dom"/>
</dbReference>
<organism evidence="5 6">
    <name type="scientific">Limulus polyphemus</name>
    <name type="common">Atlantic horseshoe crab</name>
    <dbReference type="NCBI Taxonomy" id="6850"/>
    <lineage>
        <taxon>Eukaryota</taxon>
        <taxon>Metazoa</taxon>
        <taxon>Ecdysozoa</taxon>
        <taxon>Arthropoda</taxon>
        <taxon>Chelicerata</taxon>
        <taxon>Merostomata</taxon>
        <taxon>Xiphosura</taxon>
        <taxon>Limulidae</taxon>
        <taxon>Limulus</taxon>
    </lineage>
</organism>
<dbReference type="Gene3D" id="3.80.10.10">
    <property type="entry name" value="Ribonuclease Inhibitor"/>
    <property type="match status" value="1"/>
</dbReference>
<evidence type="ECO:0000256" key="1">
    <source>
        <dbReference type="ARBA" id="ARBA00022614"/>
    </source>
</evidence>
<feature type="region of interest" description="Disordered" evidence="3">
    <location>
        <begin position="329"/>
        <end position="381"/>
    </location>
</feature>
<dbReference type="SMART" id="SM00369">
    <property type="entry name" value="LRR_TYP"/>
    <property type="match status" value="6"/>
</dbReference>
<dbReference type="Proteomes" id="UP000694941">
    <property type="component" value="Unplaced"/>
</dbReference>
<accession>A0ABM1SAG9</accession>
<dbReference type="InterPro" id="IPR032675">
    <property type="entry name" value="LRR_dom_sf"/>
</dbReference>
<keyword evidence="1" id="KW-0433">Leucine-rich repeat</keyword>
<dbReference type="RefSeq" id="XP_022240624.1">
    <property type="nucleotide sequence ID" value="XM_022384916.1"/>
</dbReference>
<feature type="compositionally biased region" description="Low complexity" evidence="3">
    <location>
        <begin position="352"/>
        <end position="381"/>
    </location>
</feature>
<dbReference type="PANTHER" id="PTHR48051:SF21">
    <property type="entry name" value="CALPONIN-HOMOLOGY (CH) DOMAIN-CONTAINING PROTEIN"/>
    <property type="match status" value="1"/>
</dbReference>
<dbReference type="GeneID" id="106458655"/>
<evidence type="ECO:0000313" key="6">
    <source>
        <dbReference type="RefSeq" id="XP_022240624.1"/>
    </source>
</evidence>
<keyword evidence="5" id="KW-1185">Reference proteome</keyword>
<evidence type="ECO:0000313" key="5">
    <source>
        <dbReference type="Proteomes" id="UP000694941"/>
    </source>
</evidence>
<dbReference type="InterPro" id="IPR050216">
    <property type="entry name" value="LRR_domain-containing"/>
</dbReference>
<reference evidence="6" key="1">
    <citation type="submission" date="2025-08" db="UniProtKB">
        <authorList>
            <consortium name="RefSeq"/>
        </authorList>
    </citation>
    <scope>IDENTIFICATION</scope>
    <source>
        <tissue evidence="6">Muscle</tissue>
    </source>
</reference>
<gene>
    <name evidence="6" type="primary">LOC106458655</name>
</gene>
<dbReference type="Pfam" id="PF13855">
    <property type="entry name" value="LRR_8"/>
    <property type="match status" value="2"/>
</dbReference>
<dbReference type="InterPro" id="IPR001611">
    <property type="entry name" value="Leu-rich_rpt"/>
</dbReference>
<dbReference type="InterPro" id="IPR003591">
    <property type="entry name" value="Leu-rich_rpt_typical-subtyp"/>
</dbReference>
<evidence type="ECO:0000256" key="2">
    <source>
        <dbReference type="ARBA" id="ARBA00022737"/>
    </source>
</evidence>
<keyword evidence="2" id="KW-0677">Repeat</keyword>
<name>A0ABM1SAG9_LIMPO</name>
<dbReference type="InterPro" id="IPR036872">
    <property type="entry name" value="CH_dom_sf"/>
</dbReference>
<proteinExistence type="predicted"/>
<sequence>MAACALPLSNRSGSHQLTKTLERVLEDAQLTGELKLCGRKLKDFPKNAQKYDLSDTVLADLSKNRFGELPSEVCEFFLLERLDCYHNVIRSLPDSVITLHSLTYLNLSRNHLSTIPPALCQLPLEVLDVSNNKLVSLPEEIGHMQCLMDLDVSCNEITILPPQIGDLQSLKSFNIRRNLLVELPPEFCELHLVKLDISGNRITSIPTSLRQMKTLQELALEHNPLTSPPSFLCARGRIHIFKFLEMLFIREDKKQGLLLDSEFNHPCRKPTLLNDFRYQNGLTDSRLKRYTVDSGYNTSDGGDRRWSQELQDLNSDAEEARKLALRAAEFTKEQRQERERDLQQRFSKNEDPLSGNGSTSFSSTLSGLSSLSTPSTLSPGSEFNFEEEINIALQEKYLKSNQEEEKDREERRKVAQKLLDLQREDIKRTHDLNAEIPMLGAGDAPVLEEVQELLQVERQKPYSNMQVYKEYKNAIRFQQFSDKNLYRSSVLSHTNSCNGNSPPETKSEMMLNYHCFVTETPKSIQLSPEKEFRAKHEALMNQQRYEAILAQQHLEEERNKRKQIQKQAVMSYVKQRTSPVADASDVFEVDVNLSLPCTPTKLGFNGTVLPSWPQSGFKTPPDQPIQAINPNFTYRRELEKAREEQELIEKLRRIIETRLKVTLPDDLGSALMDGVVLCHLANQVRPRSVGSIHVPSPAVPTLSMAKCRRNVENFLEACYKSGVPQLYVSCILKPQRAYMFSSGRVRRAKFSSTSHYGRGVTQAIFWHKVLSYTSFF</sequence>
<dbReference type="Gene3D" id="1.10.418.10">
    <property type="entry name" value="Calponin-like domain"/>
    <property type="match status" value="1"/>
</dbReference>
<dbReference type="PROSITE" id="PS50021">
    <property type="entry name" value="CH"/>
    <property type="match status" value="1"/>
</dbReference>
<dbReference type="PROSITE" id="PS51450">
    <property type="entry name" value="LRR"/>
    <property type="match status" value="3"/>
</dbReference>
<dbReference type="SUPFAM" id="SSF47576">
    <property type="entry name" value="Calponin-homology domain, CH-domain"/>
    <property type="match status" value="1"/>
</dbReference>
<dbReference type="PANTHER" id="PTHR48051">
    <property type="match status" value="1"/>
</dbReference>
<protein>
    <submittedName>
        <fullName evidence="6">Leucine-rich repeat and calponin homology domain-containing protein 1-like isoform X1</fullName>
    </submittedName>
</protein>
<dbReference type="CDD" id="cd21205">
    <property type="entry name" value="CH_LRCH"/>
    <property type="match status" value="1"/>
</dbReference>
<evidence type="ECO:0000259" key="4">
    <source>
        <dbReference type="PROSITE" id="PS50021"/>
    </source>
</evidence>
<evidence type="ECO:0000256" key="3">
    <source>
        <dbReference type="SAM" id="MobiDB-lite"/>
    </source>
</evidence>
<feature type="compositionally biased region" description="Basic and acidic residues" evidence="3">
    <location>
        <begin position="329"/>
        <end position="351"/>
    </location>
</feature>
<dbReference type="SUPFAM" id="SSF52058">
    <property type="entry name" value="L domain-like"/>
    <property type="match status" value="1"/>
</dbReference>